<evidence type="ECO:0000256" key="7">
    <source>
        <dbReference type="SAM" id="Phobius"/>
    </source>
</evidence>
<evidence type="ECO:0000256" key="5">
    <source>
        <dbReference type="ARBA" id="ARBA00023136"/>
    </source>
</evidence>
<dbReference type="PANTHER" id="PTHR30572">
    <property type="entry name" value="MEMBRANE COMPONENT OF TRANSPORTER-RELATED"/>
    <property type="match status" value="1"/>
</dbReference>
<sequence length="843" mass="94673">MIANNNRKIVSRLSIKSLRVSPLRNLAVICAVVLTTLLITSIFTMALNLNKSMELTMMKTVGTDFHGSFKRVSPEQIEILKQHPSVKEYGVTLHAGLLRNEVFRDSPVEVKRVDEASARHGFIHFIEGRLPEAENEVVLSTWVLDKLGIKHAVGERVQLDIDITERVLKQDFIVSGYYEADKNLAIAGLAFVSDAWVQQNLSGIDPAESEASGSYVNTAEMSVMFKNAVDIEKKLDKVLADTGIDRPTGVNWAYTTSSLSDNLIEFVPYVAVIFIIMLSGYLLIYNIFYISVVRDVRFYGLLKAIGSTPRQLKRMIRIQSQVLYLIGLPFGLAAGYVIGRLLTPMLNTFSSEPMEAAYSASPWIFIGAALFAYLTVWVAAGKPGRMAARIAPVEAVRYTGVQEKRRMNKRSKRGGRLHVMAFTNLFRSKKKLTLMLTSLSLSIVLFSIIFTVIGSLDVNKYLSTFLSGDVVIRNEKIETYEGERPGDPYKLSEAFSSELAQIDGVESVEKVYYYYDIHDMDEKIRAVLQPLSETEPPEPYLTSLLERNSVYLGLYGIDPGWYDLVQKDVIDGHFDPQKFASGDYVLVAQSLMWEEDTYTSYYHPGDIMEFKNLGRSYEVMAVMNYDALYAATTQSFSTYGFNAFFPSSELTRELPPETKRPWALSATLHIDPDKLDSATEAAKSLAASSDELVVKSREDYRQELDGFIRVFQIIGYGLSFVIALIGVLNYINTVVTGVIMRRNEFALLESIGMTKRQLKKMLIYEGMYNVLLTTAITSTLGVFLTYNIAKSIAGNTAFTVFRMSWLPFVLVIPVLAVIAYTVTLSSYRMLSKDTLIERLRQGE</sequence>
<dbReference type="GO" id="GO:0005886">
    <property type="term" value="C:plasma membrane"/>
    <property type="evidence" value="ECO:0007669"/>
    <property type="project" value="UniProtKB-SubCell"/>
</dbReference>
<keyword evidence="4 7" id="KW-1133">Transmembrane helix</keyword>
<gene>
    <name evidence="9" type="ORF">SAMN05216192_14515</name>
</gene>
<reference evidence="10" key="1">
    <citation type="submission" date="2016-10" db="EMBL/GenBank/DDBJ databases">
        <authorList>
            <person name="Varghese N."/>
            <person name="Submissions S."/>
        </authorList>
    </citation>
    <scope>NUCLEOTIDE SEQUENCE [LARGE SCALE GENOMIC DNA]</scope>
    <source>
        <strain evidence="10">CGMCC 1.11012</strain>
    </source>
</reference>
<feature type="transmembrane region" description="Helical" evidence="7">
    <location>
        <begin position="713"/>
        <end position="740"/>
    </location>
</feature>
<dbReference type="GO" id="GO:0022857">
    <property type="term" value="F:transmembrane transporter activity"/>
    <property type="evidence" value="ECO:0007669"/>
    <property type="project" value="TreeGrafter"/>
</dbReference>
<feature type="domain" description="ABC3 transporter permease C-terminal" evidence="8">
    <location>
        <begin position="718"/>
        <end position="833"/>
    </location>
</feature>
<dbReference type="RefSeq" id="WP_167360778.1">
    <property type="nucleotide sequence ID" value="NZ_CBCSKY010000049.1"/>
</dbReference>
<organism evidence="9 10">
    <name type="scientific">Paenibacillus typhae</name>
    <dbReference type="NCBI Taxonomy" id="1174501"/>
    <lineage>
        <taxon>Bacteria</taxon>
        <taxon>Bacillati</taxon>
        <taxon>Bacillota</taxon>
        <taxon>Bacilli</taxon>
        <taxon>Bacillales</taxon>
        <taxon>Paenibacillaceae</taxon>
        <taxon>Paenibacillus</taxon>
    </lineage>
</organism>
<evidence type="ECO:0000259" key="8">
    <source>
        <dbReference type="Pfam" id="PF02687"/>
    </source>
</evidence>
<keyword evidence="2" id="KW-1003">Cell membrane</keyword>
<dbReference type="Pfam" id="PF02687">
    <property type="entry name" value="FtsX"/>
    <property type="match status" value="2"/>
</dbReference>
<dbReference type="AlphaFoldDB" id="A0A1G9CT57"/>
<dbReference type="PANTHER" id="PTHR30572:SF4">
    <property type="entry name" value="ABC TRANSPORTER PERMEASE YTRF"/>
    <property type="match status" value="1"/>
</dbReference>
<feature type="domain" description="ABC3 transporter permease C-terminal" evidence="8">
    <location>
        <begin position="271"/>
        <end position="391"/>
    </location>
</feature>
<dbReference type="InterPro" id="IPR050250">
    <property type="entry name" value="Macrolide_Exporter_MacB"/>
</dbReference>
<keyword evidence="5 7" id="KW-0472">Membrane</keyword>
<feature type="transmembrane region" description="Helical" evidence="7">
    <location>
        <begin position="805"/>
        <end position="830"/>
    </location>
</feature>
<accession>A0A1G9CT57</accession>
<name>A0A1G9CT57_9BACL</name>
<dbReference type="InterPro" id="IPR003838">
    <property type="entry name" value="ABC3_permease_C"/>
</dbReference>
<evidence type="ECO:0000313" key="9">
    <source>
        <dbReference type="EMBL" id="SDK54787.1"/>
    </source>
</evidence>
<feature type="transmembrane region" description="Helical" evidence="7">
    <location>
        <begin position="362"/>
        <end position="380"/>
    </location>
</feature>
<dbReference type="Proteomes" id="UP000199050">
    <property type="component" value="Unassembled WGS sequence"/>
</dbReference>
<keyword evidence="10" id="KW-1185">Reference proteome</keyword>
<comment type="subcellular location">
    <subcellularLocation>
        <location evidence="1">Cell membrane</location>
        <topology evidence="1">Multi-pass membrane protein</topology>
    </subcellularLocation>
</comment>
<feature type="transmembrane region" description="Helical" evidence="7">
    <location>
        <begin position="761"/>
        <end position="785"/>
    </location>
</feature>
<evidence type="ECO:0000256" key="3">
    <source>
        <dbReference type="ARBA" id="ARBA00022692"/>
    </source>
</evidence>
<comment type="similarity">
    <text evidence="6">Belongs to the ABC-4 integral membrane protein family.</text>
</comment>
<dbReference type="STRING" id="1174501.SAMN05216192_14515"/>
<evidence type="ECO:0000256" key="4">
    <source>
        <dbReference type="ARBA" id="ARBA00022989"/>
    </source>
</evidence>
<proteinExistence type="inferred from homology"/>
<feature type="transmembrane region" description="Helical" evidence="7">
    <location>
        <begin position="26"/>
        <end position="49"/>
    </location>
</feature>
<evidence type="ECO:0000256" key="6">
    <source>
        <dbReference type="ARBA" id="ARBA00038076"/>
    </source>
</evidence>
<protein>
    <submittedName>
        <fullName evidence="9">Putative ABC transport system permease protein</fullName>
    </submittedName>
</protein>
<evidence type="ECO:0000313" key="10">
    <source>
        <dbReference type="Proteomes" id="UP000199050"/>
    </source>
</evidence>
<evidence type="ECO:0000256" key="2">
    <source>
        <dbReference type="ARBA" id="ARBA00022475"/>
    </source>
</evidence>
<keyword evidence="3 7" id="KW-0812">Transmembrane</keyword>
<dbReference type="EMBL" id="FNDX01000045">
    <property type="protein sequence ID" value="SDK54787.1"/>
    <property type="molecule type" value="Genomic_DNA"/>
</dbReference>
<feature type="transmembrane region" description="Helical" evidence="7">
    <location>
        <begin position="322"/>
        <end position="342"/>
    </location>
</feature>
<evidence type="ECO:0000256" key="1">
    <source>
        <dbReference type="ARBA" id="ARBA00004651"/>
    </source>
</evidence>
<feature type="transmembrane region" description="Helical" evidence="7">
    <location>
        <begin position="432"/>
        <end position="456"/>
    </location>
</feature>
<feature type="transmembrane region" description="Helical" evidence="7">
    <location>
        <begin position="266"/>
        <end position="288"/>
    </location>
</feature>